<evidence type="ECO:0000313" key="7">
    <source>
        <dbReference type="EMBL" id="OMJ65762.1"/>
    </source>
</evidence>
<evidence type="ECO:0000256" key="4">
    <source>
        <dbReference type="ARBA" id="ARBA00022801"/>
    </source>
</evidence>
<dbReference type="Gene3D" id="1.20.120.980">
    <property type="entry name" value="Serine carboxypeptidase S28, SKS domain"/>
    <property type="match status" value="1"/>
</dbReference>
<evidence type="ECO:0000256" key="5">
    <source>
        <dbReference type="ARBA" id="ARBA00023180"/>
    </source>
</evidence>
<dbReference type="AlphaFoldDB" id="A0A1R2AMM3"/>
<dbReference type="GO" id="GO:0006508">
    <property type="term" value="P:proteolysis"/>
    <property type="evidence" value="ECO:0007669"/>
    <property type="project" value="UniProtKB-KW"/>
</dbReference>
<dbReference type="InterPro" id="IPR029058">
    <property type="entry name" value="AB_hydrolase_fold"/>
</dbReference>
<keyword evidence="8" id="KW-1185">Reference proteome</keyword>
<dbReference type="InterPro" id="IPR042269">
    <property type="entry name" value="Ser_carbopepase_S28_SKS"/>
</dbReference>
<keyword evidence="5" id="KW-0325">Glycoprotein</keyword>
<dbReference type="SUPFAM" id="SSF53474">
    <property type="entry name" value="alpha/beta-Hydrolases"/>
    <property type="match status" value="1"/>
</dbReference>
<evidence type="ECO:0000313" key="8">
    <source>
        <dbReference type="Proteomes" id="UP000187209"/>
    </source>
</evidence>
<accession>A0A1R2AMM3</accession>
<evidence type="ECO:0000256" key="6">
    <source>
        <dbReference type="SAM" id="SignalP"/>
    </source>
</evidence>
<dbReference type="GO" id="GO:0070008">
    <property type="term" value="F:serine-type exopeptidase activity"/>
    <property type="evidence" value="ECO:0007669"/>
    <property type="project" value="InterPro"/>
</dbReference>
<gene>
    <name evidence="7" type="ORF">SteCoe_37662</name>
</gene>
<feature type="chain" id="PRO_5012548632" evidence="6">
    <location>
        <begin position="19"/>
        <end position="463"/>
    </location>
</feature>
<dbReference type="InterPro" id="IPR008758">
    <property type="entry name" value="Peptidase_S28"/>
</dbReference>
<protein>
    <submittedName>
        <fullName evidence="7">Uncharacterized protein</fullName>
    </submittedName>
</protein>
<reference evidence="7 8" key="1">
    <citation type="submission" date="2016-11" db="EMBL/GenBank/DDBJ databases">
        <title>The macronuclear genome of Stentor coeruleus: a giant cell with tiny introns.</title>
        <authorList>
            <person name="Slabodnick M."/>
            <person name="Ruby J.G."/>
            <person name="Reiff S.B."/>
            <person name="Swart E.C."/>
            <person name="Gosai S."/>
            <person name="Prabakaran S."/>
            <person name="Witkowska E."/>
            <person name="Larue G.E."/>
            <person name="Fisher S."/>
            <person name="Freeman R.M."/>
            <person name="Gunawardena J."/>
            <person name="Chu W."/>
            <person name="Stover N.A."/>
            <person name="Gregory B.D."/>
            <person name="Nowacki M."/>
            <person name="Derisi J."/>
            <person name="Roy S.W."/>
            <person name="Marshall W.F."/>
            <person name="Sood P."/>
        </authorList>
    </citation>
    <scope>NUCLEOTIDE SEQUENCE [LARGE SCALE GENOMIC DNA]</scope>
    <source>
        <strain evidence="7">WM001</strain>
    </source>
</reference>
<dbReference type="Proteomes" id="UP000187209">
    <property type="component" value="Unassembled WGS sequence"/>
</dbReference>
<feature type="signal peptide" evidence="6">
    <location>
        <begin position="1"/>
        <end position="18"/>
    </location>
</feature>
<proteinExistence type="inferred from homology"/>
<keyword evidence="3 6" id="KW-0732">Signal</keyword>
<dbReference type="GO" id="GO:0008239">
    <property type="term" value="F:dipeptidyl-peptidase activity"/>
    <property type="evidence" value="ECO:0007669"/>
    <property type="project" value="TreeGrafter"/>
</dbReference>
<sequence>MNWISITILFAFGCASQTEDMLYLQAGYFVEHFTVPLDHINGDPGLISIKTLLHIGDPNGPLFVYTGNEGPIEDFFYMTGWLVYTLGPYYNATVAFIEHRYYGDSLPNQMNYAYLNTDQVLLDFAQIIMQLKPVESTPVVVFGGSYGGMLSAYFRIKFPHLIDGAIASSAPVLEYLDNKGIGLMYQTTQDYFDVYPNCAFNINDGFNILDNFAQNSYTWNGLSSIFQTCTPITSSSQVLALEDWLSNALEDMAQLNYPYPTNTDGYLPAFPVNVSCSIIGVYSSPTKNMWRTLQGLAKVAGLVYNSTGTTTCYTPWNNSTDQTDLSWTYQTCSELIMPSGTYGVPYDMFPVRPWDFDAFNTSCYETYGVYPNFEWYPINYGFTPYYVNSLKNLSNVVFSWGSEDPWQTGCLKEAPNNNVRVIRINGGAHHLDLKRPNRNDPQSVINARNSEQGLIEQWIGWSG</sequence>
<evidence type="ECO:0000256" key="1">
    <source>
        <dbReference type="ARBA" id="ARBA00011079"/>
    </source>
</evidence>
<dbReference type="Gene3D" id="3.40.50.1820">
    <property type="entry name" value="alpha/beta hydrolase"/>
    <property type="match status" value="1"/>
</dbReference>
<evidence type="ECO:0000256" key="3">
    <source>
        <dbReference type="ARBA" id="ARBA00022729"/>
    </source>
</evidence>
<dbReference type="PANTHER" id="PTHR11010">
    <property type="entry name" value="PROTEASE S28 PRO-X CARBOXYPEPTIDASE-RELATED"/>
    <property type="match status" value="1"/>
</dbReference>
<comment type="caution">
    <text evidence="7">The sequence shown here is derived from an EMBL/GenBank/DDBJ whole genome shotgun (WGS) entry which is preliminary data.</text>
</comment>
<comment type="similarity">
    <text evidence="1">Belongs to the peptidase S28 family.</text>
</comment>
<keyword evidence="4" id="KW-0378">Hydrolase</keyword>
<dbReference type="PANTHER" id="PTHR11010:SF38">
    <property type="entry name" value="LYSOSOMAL PRO-X CARBOXYPEPTIDASE"/>
    <property type="match status" value="1"/>
</dbReference>
<organism evidence="7 8">
    <name type="scientific">Stentor coeruleus</name>
    <dbReference type="NCBI Taxonomy" id="5963"/>
    <lineage>
        <taxon>Eukaryota</taxon>
        <taxon>Sar</taxon>
        <taxon>Alveolata</taxon>
        <taxon>Ciliophora</taxon>
        <taxon>Postciliodesmatophora</taxon>
        <taxon>Heterotrichea</taxon>
        <taxon>Heterotrichida</taxon>
        <taxon>Stentoridae</taxon>
        <taxon>Stentor</taxon>
    </lineage>
</organism>
<name>A0A1R2AMM3_9CILI</name>
<keyword evidence="2" id="KW-0645">Protease</keyword>
<dbReference type="EMBL" id="MPUH01001954">
    <property type="protein sequence ID" value="OMJ65762.1"/>
    <property type="molecule type" value="Genomic_DNA"/>
</dbReference>
<dbReference type="OrthoDB" id="406761at2759"/>
<evidence type="ECO:0000256" key="2">
    <source>
        <dbReference type="ARBA" id="ARBA00022670"/>
    </source>
</evidence>
<dbReference type="Pfam" id="PF05577">
    <property type="entry name" value="Peptidase_S28"/>
    <property type="match status" value="1"/>
</dbReference>